<evidence type="ECO:0000313" key="1">
    <source>
        <dbReference type="EMBL" id="ACV62709.1"/>
    </source>
</evidence>
<keyword evidence="2" id="KW-1185">Reference proteome</keyword>
<proteinExistence type="predicted"/>
<protein>
    <submittedName>
        <fullName evidence="1">Uncharacterized protein</fullName>
    </submittedName>
</protein>
<dbReference type="Proteomes" id="UP000002217">
    <property type="component" value="Chromosome"/>
</dbReference>
<dbReference type="AlphaFoldDB" id="C8VXQ3"/>
<dbReference type="RefSeq" id="WP_015757415.1">
    <property type="nucleotide sequence ID" value="NC_013216.1"/>
</dbReference>
<dbReference type="OrthoDB" id="2080971at2"/>
<dbReference type="HOGENOM" id="CLU_1831914_0_0_9"/>
<gene>
    <name evidence="1" type="ordered locus">Dtox_1863</name>
</gene>
<accession>C8VXQ3</accession>
<organism evidence="1 2">
    <name type="scientific">Desulfofarcimen acetoxidans (strain ATCC 49208 / DSM 771 / KCTC 5769 / VKM B-1644 / 5575)</name>
    <name type="common">Desulfotomaculum acetoxidans</name>
    <dbReference type="NCBI Taxonomy" id="485916"/>
    <lineage>
        <taxon>Bacteria</taxon>
        <taxon>Bacillati</taxon>
        <taxon>Bacillota</taxon>
        <taxon>Clostridia</taxon>
        <taxon>Eubacteriales</taxon>
        <taxon>Peptococcaceae</taxon>
        <taxon>Desulfofarcimen</taxon>
    </lineage>
</organism>
<name>C8VXQ3_DESAS</name>
<evidence type="ECO:0000313" key="2">
    <source>
        <dbReference type="Proteomes" id="UP000002217"/>
    </source>
</evidence>
<dbReference type="KEGG" id="dae:Dtox_1863"/>
<dbReference type="eggNOG" id="ENOG50338RX">
    <property type="taxonomic scope" value="Bacteria"/>
</dbReference>
<dbReference type="STRING" id="485916.Dtox_1863"/>
<reference evidence="1 2" key="1">
    <citation type="journal article" date="2009" name="Stand. Genomic Sci.">
        <title>Complete genome sequence of Desulfotomaculum acetoxidans type strain (5575).</title>
        <authorList>
            <person name="Spring S."/>
            <person name="Lapidus A."/>
            <person name="Schroder M."/>
            <person name="Gleim D."/>
            <person name="Sims D."/>
            <person name="Meincke L."/>
            <person name="Glavina Del Rio T."/>
            <person name="Tice H."/>
            <person name="Copeland A."/>
            <person name="Cheng J.F."/>
            <person name="Lucas S."/>
            <person name="Chen F."/>
            <person name="Nolan M."/>
            <person name="Bruce D."/>
            <person name="Goodwin L."/>
            <person name="Pitluck S."/>
            <person name="Ivanova N."/>
            <person name="Mavromatis K."/>
            <person name="Mikhailova N."/>
            <person name="Pati A."/>
            <person name="Chen A."/>
            <person name="Palaniappan K."/>
            <person name="Land M."/>
            <person name="Hauser L."/>
            <person name="Chang Y.J."/>
            <person name="Jeffries C.D."/>
            <person name="Chain P."/>
            <person name="Saunders E."/>
            <person name="Brettin T."/>
            <person name="Detter J.C."/>
            <person name="Goker M."/>
            <person name="Bristow J."/>
            <person name="Eisen J.A."/>
            <person name="Markowitz V."/>
            <person name="Hugenholtz P."/>
            <person name="Kyrpides N.C."/>
            <person name="Klenk H.P."/>
            <person name="Han C."/>
        </authorList>
    </citation>
    <scope>NUCLEOTIDE SEQUENCE [LARGE SCALE GENOMIC DNA]</scope>
    <source>
        <strain evidence="2">ATCC 49208 / DSM 771 / VKM B-1644</strain>
    </source>
</reference>
<dbReference type="EMBL" id="CP001720">
    <property type="protein sequence ID" value="ACV62709.1"/>
    <property type="molecule type" value="Genomic_DNA"/>
</dbReference>
<sequence length="140" mass="16702">MLDAERGINNYNNDINEDIEPTTNITFETPKDIITYFCTKYLEHYEMNYSVNWGRDASLVKNKLIKHFTPDEIKAIIDTVFAEYDRRWKTQKYQRPTIGALTTWMAREAYAIYRQNEVTNVPENGGYDFEIIMARLRRRD</sequence>